<dbReference type="EMBL" id="FOTO01000007">
    <property type="protein sequence ID" value="SFL83391.1"/>
    <property type="molecule type" value="Genomic_DNA"/>
</dbReference>
<dbReference type="GO" id="GO:0030313">
    <property type="term" value="C:cell envelope"/>
    <property type="evidence" value="ECO:0007669"/>
    <property type="project" value="UniProtKB-SubCell"/>
</dbReference>
<evidence type="ECO:0000256" key="1">
    <source>
        <dbReference type="ARBA" id="ARBA00004196"/>
    </source>
</evidence>
<dbReference type="Gene3D" id="3.30.70.20">
    <property type="match status" value="2"/>
</dbReference>
<dbReference type="Proteomes" id="UP000199581">
    <property type="component" value="Unassembled WGS sequence"/>
</dbReference>
<keyword evidence="2" id="KW-0004">4Fe-4S</keyword>
<evidence type="ECO:0000256" key="5">
    <source>
        <dbReference type="ARBA" id="ARBA00023004"/>
    </source>
</evidence>
<dbReference type="GO" id="GO:0051539">
    <property type="term" value="F:4 iron, 4 sulfur cluster binding"/>
    <property type="evidence" value="ECO:0007669"/>
    <property type="project" value="UniProtKB-KW"/>
</dbReference>
<dbReference type="GO" id="GO:0046872">
    <property type="term" value="F:metal ion binding"/>
    <property type="evidence" value="ECO:0007669"/>
    <property type="project" value="UniProtKB-KW"/>
</dbReference>
<dbReference type="OrthoDB" id="9789030at2"/>
<evidence type="ECO:0000256" key="3">
    <source>
        <dbReference type="ARBA" id="ARBA00022723"/>
    </source>
</evidence>
<sequence length="244" mass="27223">MSGKSFFVDLTKCTACRGCQIACKQWNKLPAEQTRNHGSHQNPMDVSAITYKTVHMKEVADDKGFMAAWLFFPEQCRHCTEPPCKMTADAYDDTAILQDEVTGAITFTEKTKDLPDFDEIREACPYNIPRQDAATKVMTKCTMCLDRVQNGLKPACVQACPTGTMNFGDRDEMLALAEKRLAEVQKKFPDAVLGDADSTRVIYLYQMDPQKFHDFAVAAATTPGLMNRKAMFAKLFGSTSRSKA</sequence>
<protein>
    <submittedName>
        <fullName evidence="8">Formate dehydrogenase iron-sulfur subunit</fullName>
    </submittedName>
</protein>
<evidence type="ECO:0000259" key="7">
    <source>
        <dbReference type="PROSITE" id="PS51379"/>
    </source>
</evidence>
<dbReference type="AlphaFoldDB" id="A0A8G2C3K0"/>
<organism evidence="8 9">
    <name type="scientific">Desulfomicrobium norvegicum (strain DSM 1741 / NCIMB 8310)</name>
    <name type="common">Desulfovibrio baculatus (strain Norway 4)</name>
    <name type="synonym">Desulfovibrio desulfuricans (strain Norway 4)</name>
    <dbReference type="NCBI Taxonomy" id="52561"/>
    <lineage>
        <taxon>Bacteria</taxon>
        <taxon>Pseudomonadati</taxon>
        <taxon>Thermodesulfobacteriota</taxon>
        <taxon>Desulfovibrionia</taxon>
        <taxon>Desulfovibrionales</taxon>
        <taxon>Desulfomicrobiaceae</taxon>
        <taxon>Desulfomicrobium</taxon>
    </lineage>
</organism>
<dbReference type="PANTHER" id="PTHR43545">
    <property type="entry name" value="FORMATE DEHYDROGENASE, NITRATE-INDUCIBLE, IRON-SULFUR SUBUNIT"/>
    <property type="match status" value="1"/>
</dbReference>
<keyword evidence="3" id="KW-0479">Metal-binding</keyword>
<dbReference type="GO" id="GO:0045333">
    <property type="term" value="P:cellular respiration"/>
    <property type="evidence" value="ECO:0007669"/>
    <property type="project" value="InterPro"/>
</dbReference>
<evidence type="ECO:0000256" key="6">
    <source>
        <dbReference type="ARBA" id="ARBA00023014"/>
    </source>
</evidence>
<dbReference type="PIRSF" id="PIRSF036298">
    <property type="entry name" value="FDH_4Fe4S"/>
    <property type="match status" value="1"/>
</dbReference>
<comment type="subcellular location">
    <subcellularLocation>
        <location evidence="1">Cell envelope</location>
    </subcellularLocation>
</comment>
<dbReference type="GO" id="GO:0015944">
    <property type="term" value="P:formate oxidation"/>
    <property type="evidence" value="ECO:0007669"/>
    <property type="project" value="InterPro"/>
</dbReference>
<dbReference type="SUPFAM" id="SSF54862">
    <property type="entry name" value="4Fe-4S ferredoxins"/>
    <property type="match status" value="1"/>
</dbReference>
<keyword evidence="4" id="KW-0677">Repeat</keyword>
<keyword evidence="9" id="KW-1185">Reference proteome</keyword>
<evidence type="ECO:0000256" key="2">
    <source>
        <dbReference type="ARBA" id="ARBA00022485"/>
    </source>
</evidence>
<dbReference type="InterPro" id="IPR051555">
    <property type="entry name" value="FDH_Electron_Transfer_Unit"/>
</dbReference>
<evidence type="ECO:0000313" key="9">
    <source>
        <dbReference type="Proteomes" id="UP000199581"/>
    </source>
</evidence>
<dbReference type="InterPro" id="IPR017896">
    <property type="entry name" value="4Fe4S_Fe-S-bd"/>
</dbReference>
<evidence type="ECO:0000313" key="8">
    <source>
        <dbReference type="EMBL" id="SFL83391.1"/>
    </source>
</evidence>
<comment type="caution">
    <text evidence="8">The sequence shown here is derived from an EMBL/GenBank/DDBJ whole genome shotgun (WGS) entry which is preliminary data.</text>
</comment>
<feature type="domain" description="4Fe-4S ferredoxin-type" evidence="7">
    <location>
        <begin position="4"/>
        <end position="34"/>
    </location>
</feature>
<dbReference type="InterPro" id="IPR014603">
    <property type="entry name" value="Formate_DH_Fe-S_su"/>
</dbReference>
<dbReference type="CDD" id="cd10559">
    <property type="entry name" value="W-FDH"/>
    <property type="match status" value="1"/>
</dbReference>
<reference evidence="8 9" key="1">
    <citation type="submission" date="2016-10" db="EMBL/GenBank/DDBJ databases">
        <authorList>
            <person name="Varghese N."/>
            <person name="Submissions S."/>
        </authorList>
    </citation>
    <scope>NUCLEOTIDE SEQUENCE [LARGE SCALE GENOMIC DNA]</scope>
    <source>
        <strain evidence="8 9">DSM 1741</strain>
    </source>
</reference>
<accession>A0A8G2C3K0</accession>
<keyword evidence="6" id="KW-0411">Iron-sulfur</keyword>
<dbReference type="PANTHER" id="PTHR43545:SF4">
    <property type="entry name" value="IRON-SULFUR PROTEIN"/>
    <property type="match status" value="1"/>
</dbReference>
<proteinExistence type="predicted"/>
<dbReference type="RefSeq" id="WP_092192475.1">
    <property type="nucleotide sequence ID" value="NZ_FOTO01000007.1"/>
</dbReference>
<dbReference type="Pfam" id="PF13247">
    <property type="entry name" value="Fer4_11"/>
    <property type="match status" value="1"/>
</dbReference>
<gene>
    <name evidence="8" type="ORF">SAMN05421830_10777</name>
</gene>
<name>A0A8G2C3K0_DESNO</name>
<evidence type="ECO:0000256" key="4">
    <source>
        <dbReference type="ARBA" id="ARBA00022737"/>
    </source>
</evidence>
<dbReference type="PROSITE" id="PS51379">
    <property type="entry name" value="4FE4S_FER_2"/>
    <property type="match status" value="1"/>
</dbReference>
<keyword evidence="5" id="KW-0408">Iron</keyword>